<proteinExistence type="predicted"/>
<evidence type="ECO:0000313" key="1">
    <source>
        <dbReference type="EMBL" id="ACI54459.1"/>
    </source>
</evidence>
<name>A0ABF7QKD2_RHILW</name>
<gene>
    <name evidence="1" type="ordered locus">Rleg2_1165</name>
</gene>
<dbReference type="RefSeq" id="WP_012557261.1">
    <property type="nucleotide sequence ID" value="NC_011369.1"/>
</dbReference>
<organism evidence="1 2">
    <name type="scientific">Rhizobium leguminosarum bv. trifolii (strain WSM2304)</name>
    <dbReference type="NCBI Taxonomy" id="395492"/>
    <lineage>
        <taxon>Bacteria</taxon>
        <taxon>Pseudomonadati</taxon>
        <taxon>Pseudomonadota</taxon>
        <taxon>Alphaproteobacteria</taxon>
        <taxon>Hyphomicrobiales</taxon>
        <taxon>Rhizobiaceae</taxon>
        <taxon>Rhizobium/Agrobacterium group</taxon>
        <taxon>Rhizobium</taxon>
    </lineage>
</organism>
<reference evidence="1 2" key="1">
    <citation type="journal article" date="2010" name="Stand. Genomic Sci.">
        <title>Complete genome sequence of Rhizobium leguminosarum bv trifolii strain WSM2304, an effective microsymbiont of the South American clover Trifolium polymorphum.</title>
        <authorList>
            <person name="Reeve W."/>
            <person name="O'Hara G."/>
            <person name="Chain P."/>
            <person name="Ardley J."/>
            <person name="Brau L."/>
            <person name="Nandesena K."/>
            <person name="Tiwari R."/>
            <person name="Malfatti S."/>
            <person name="Kiss H."/>
            <person name="Lapidus A."/>
            <person name="Copeland A."/>
            <person name="Nolan M."/>
            <person name="Land M."/>
            <person name="Ivanova N."/>
            <person name="Mavromatis K."/>
            <person name="Markowitz V."/>
            <person name="Kyrpides N."/>
            <person name="Melino V."/>
            <person name="Denton M."/>
            <person name="Yates R."/>
            <person name="Howieson J."/>
        </authorList>
    </citation>
    <scope>NUCLEOTIDE SEQUENCE [LARGE SCALE GENOMIC DNA]</scope>
    <source>
        <strain evidence="1 2">WSM2304</strain>
    </source>
</reference>
<dbReference type="AlphaFoldDB" id="A0ABF7QKD2"/>
<evidence type="ECO:0000313" key="2">
    <source>
        <dbReference type="Proteomes" id="UP000008330"/>
    </source>
</evidence>
<keyword evidence="2" id="KW-1185">Reference proteome</keyword>
<accession>A0ABF7QKD2</accession>
<protein>
    <submittedName>
        <fullName evidence="1">Uncharacterized protein</fullName>
    </submittedName>
</protein>
<dbReference type="KEGG" id="rlt:Rleg2_1165"/>
<sequence>MGRPRKIRPENEKLPDSLNLTLPHKYKSGQLVEIQKHFDGADPSKAILLALDEFWRKREWPETNLGPGSVETGLFDVVPSYENYDFSAIIRHASHLMLRTMDFGRFYATHRNALLERLESSHQSTLILLFKFSDEMHNSSTKDFLHQSRRIFPRVPRENGTLREYSPVFERITIATYEHITSVPRFALWTEDALYCSTVSQAVSPETERIYPAHALAWKPAARFNEWNYIGADMASYERHRHDKFVNENCTGMTNHSRPNIALHTWPFA</sequence>
<dbReference type="Proteomes" id="UP000008330">
    <property type="component" value="Chromosome"/>
</dbReference>
<dbReference type="EMBL" id="CP001191">
    <property type="protein sequence ID" value="ACI54459.1"/>
    <property type="molecule type" value="Genomic_DNA"/>
</dbReference>